<evidence type="ECO:0000313" key="2">
    <source>
        <dbReference type="EMBL" id="KAG1531167.1"/>
    </source>
</evidence>
<feature type="region of interest" description="Disordered" evidence="1">
    <location>
        <begin position="30"/>
        <end position="54"/>
    </location>
</feature>
<comment type="caution">
    <text evidence="2">The sequence shown here is derived from an EMBL/GenBank/DDBJ whole genome shotgun (WGS) entry which is preliminary data.</text>
</comment>
<evidence type="ECO:0000256" key="1">
    <source>
        <dbReference type="SAM" id="MobiDB-lite"/>
    </source>
</evidence>
<protein>
    <submittedName>
        <fullName evidence="2">Uncharacterized protein</fullName>
    </submittedName>
</protein>
<dbReference type="EMBL" id="JAANIU010011253">
    <property type="protein sequence ID" value="KAG1531167.1"/>
    <property type="molecule type" value="Genomic_DNA"/>
</dbReference>
<keyword evidence="3" id="KW-1185">Reference proteome</keyword>
<dbReference type="AlphaFoldDB" id="A0A9P7C146"/>
<proteinExistence type="predicted"/>
<evidence type="ECO:0000313" key="3">
    <source>
        <dbReference type="Proteomes" id="UP000740926"/>
    </source>
</evidence>
<name>A0A9P7C146_9FUNG</name>
<gene>
    <name evidence="2" type="ORF">G6F50_016853</name>
</gene>
<sequence>MITPPPPSDTGVGILNRSMIIILMPMKPSTSARPYGSRWKRSAMPASRKNIARRPSTANTLEVSTMNGSVVIAKIAGMLSTAKITSVTAIRISTAHSGVHQRTPSRFTLSALPA</sequence>
<organism evidence="2 3">
    <name type="scientific">Rhizopus delemar</name>
    <dbReference type="NCBI Taxonomy" id="936053"/>
    <lineage>
        <taxon>Eukaryota</taxon>
        <taxon>Fungi</taxon>
        <taxon>Fungi incertae sedis</taxon>
        <taxon>Mucoromycota</taxon>
        <taxon>Mucoromycotina</taxon>
        <taxon>Mucoromycetes</taxon>
        <taxon>Mucorales</taxon>
        <taxon>Mucorineae</taxon>
        <taxon>Rhizopodaceae</taxon>
        <taxon>Rhizopus</taxon>
    </lineage>
</organism>
<reference evidence="2 3" key="1">
    <citation type="journal article" date="2020" name="Microb. Genom.">
        <title>Genetic diversity of clinical and environmental Mucorales isolates obtained from an investigation of mucormycosis cases among solid organ transplant recipients.</title>
        <authorList>
            <person name="Nguyen M.H."/>
            <person name="Kaul D."/>
            <person name="Muto C."/>
            <person name="Cheng S.J."/>
            <person name="Richter R.A."/>
            <person name="Bruno V.M."/>
            <person name="Liu G."/>
            <person name="Beyhan S."/>
            <person name="Sundermann A.J."/>
            <person name="Mounaud S."/>
            <person name="Pasculle A.W."/>
            <person name="Nierman W.C."/>
            <person name="Driscoll E."/>
            <person name="Cumbie R."/>
            <person name="Clancy C.J."/>
            <person name="Dupont C.L."/>
        </authorList>
    </citation>
    <scope>NUCLEOTIDE SEQUENCE [LARGE SCALE GENOMIC DNA]</scope>
    <source>
        <strain evidence="2 3">GL24</strain>
    </source>
</reference>
<dbReference type="Proteomes" id="UP000740926">
    <property type="component" value="Unassembled WGS sequence"/>
</dbReference>
<accession>A0A9P7C146</accession>